<dbReference type="EMBL" id="JBBPBN010000009">
    <property type="protein sequence ID" value="KAK9032513.1"/>
    <property type="molecule type" value="Genomic_DNA"/>
</dbReference>
<protein>
    <submittedName>
        <fullName evidence="1">Uncharacterized protein</fullName>
    </submittedName>
</protein>
<proteinExistence type="predicted"/>
<dbReference type="Proteomes" id="UP001396334">
    <property type="component" value="Unassembled WGS sequence"/>
</dbReference>
<evidence type="ECO:0000313" key="2">
    <source>
        <dbReference type="Proteomes" id="UP001396334"/>
    </source>
</evidence>
<sequence length="120" mass="13631">MRWSGWLWSMIRTSLWRLQEDEEVATRMCFSGFCADFKSHSHLLEKAEVEAKSIVENRFTRVSKVVDIVNALKDDNLNIRGMGVVGKNLLSGSAEESTTRIYSTIVFAASDLLCIKICMH</sequence>
<evidence type="ECO:0000313" key="1">
    <source>
        <dbReference type="EMBL" id="KAK9032513.1"/>
    </source>
</evidence>
<gene>
    <name evidence="1" type="ORF">V6N11_056773</name>
</gene>
<reference evidence="1 2" key="1">
    <citation type="journal article" date="2024" name="G3 (Bethesda)">
        <title>Genome assembly of Hibiscus sabdariffa L. provides insights into metabolisms of medicinal natural products.</title>
        <authorList>
            <person name="Kim T."/>
        </authorList>
    </citation>
    <scope>NUCLEOTIDE SEQUENCE [LARGE SCALE GENOMIC DNA]</scope>
    <source>
        <strain evidence="1">TK-2024</strain>
        <tissue evidence="1">Old leaves</tissue>
    </source>
</reference>
<accession>A0ABR2T5S8</accession>
<keyword evidence="2" id="KW-1185">Reference proteome</keyword>
<comment type="caution">
    <text evidence="1">The sequence shown here is derived from an EMBL/GenBank/DDBJ whole genome shotgun (WGS) entry which is preliminary data.</text>
</comment>
<name>A0ABR2T5S8_9ROSI</name>
<organism evidence="1 2">
    <name type="scientific">Hibiscus sabdariffa</name>
    <name type="common">roselle</name>
    <dbReference type="NCBI Taxonomy" id="183260"/>
    <lineage>
        <taxon>Eukaryota</taxon>
        <taxon>Viridiplantae</taxon>
        <taxon>Streptophyta</taxon>
        <taxon>Embryophyta</taxon>
        <taxon>Tracheophyta</taxon>
        <taxon>Spermatophyta</taxon>
        <taxon>Magnoliopsida</taxon>
        <taxon>eudicotyledons</taxon>
        <taxon>Gunneridae</taxon>
        <taxon>Pentapetalae</taxon>
        <taxon>rosids</taxon>
        <taxon>malvids</taxon>
        <taxon>Malvales</taxon>
        <taxon>Malvaceae</taxon>
        <taxon>Malvoideae</taxon>
        <taxon>Hibiscus</taxon>
    </lineage>
</organism>